<dbReference type="PROSITE" id="PS50878">
    <property type="entry name" value="RT_POL"/>
    <property type="match status" value="1"/>
</dbReference>
<dbReference type="PROSITE" id="PS50013">
    <property type="entry name" value="CHROMO_2"/>
    <property type="match status" value="1"/>
</dbReference>
<comment type="caution">
    <text evidence="18">The sequence shown here is derived from an EMBL/GenBank/DDBJ whole genome shotgun (WGS) entry which is preliminary data.</text>
</comment>
<dbReference type="GO" id="GO:0003677">
    <property type="term" value="F:DNA binding"/>
    <property type="evidence" value="ECO:0007669"/>
    <property type="project" value="UniProtKB-KW"/>
</dbReference>
<dbReference type="GO" id="GO:0004519">
    <property type="term" value="F:endonuclease activity"/>
    <property type="evidence" value="ECO:0007669"/>
    <property type="project" value="UniProtKB-KW"/>
</dbReference>
<evidence type="ECO:0000313" key="18">
    <source>
        <dbReference type="EMBL" id="KAB5587826.1"/>
    </source>
</evidence>
<feature type="domain" description="Chromo" evidence="16">
    <location>
        <begin position="857"/>
        <end position="919"/>
    </location>
</feature>
<dbReference type="GO" id="GO:0003887">
    <property type="term" value="F:DNA-directed DNA polymerase activity"/>
    <property type="evidence" value="ECO:0007669"/>
    <property type="project" value="UniProtKB-KW"/>
</dbReference>
<evidence type="ECO:0000256" key="3">
    <source>
        <dbReference type="ARBA" id="ARBA00022695"/>
    </source>
</evidence>
<dbReference type="Gene3D" id="3.30.70.270">
    <property type="match status" value="3"/>
</dbReference>
<keyword evidence="8" id="KW-0378">Hydrolase</keyword>
<keyword evidence="4" id="KW-0540">Nuclease</keyword>
<evidence type="ECO:0000256" key="11">
    <source>
        <dbReference type="ARBA" id="ARBA00022918"/>
    </source>
</evidence>
<evidence type="ECO:0000256" key="15">
    <source>
        <dbReference type="SAM" id="MobiDB-lite"/>
    </source>
</evidence>
<dbReference type="CDD" id="cd01647">
    <property type="entry name" value="RT_LTR"/>
    <property type="match status" value="1"/>
</dbReference>
<evidence type="ECO:0000256" key="7">
    <source>
        <dbReference type="ARBA" id="ARBA00022759"/>
    </source>
</evidence>
<dbReference type="GO" id="GO:0015074">
    <property type="term" value="P:DNA integration"/>
    <property type="evidence" value="ECO:0007669"/>
    <property type="project" value="UniProtKB-KW"/>
</dbReference>
<keyword evidence="3" id="KW-0548">Nucleotidyltransferase</keyword>
<keyword evidence="12" id="KW-0239">DNA-directed DNA polymerase</keyword>
<reference evidence="18 19" key="1">
    <citation type="journal article" date="2019" name="Fungal Biol. Biotechnol.">
        <title>Draft genome sequence of fastidious pathogen Ceratobasidium theobromae, which causes vascular-streak dieback in Theobroma cacao.</title>
        <authorList>
            <person name="Ali S.S."/>
            <person name="Asman A."/>
            <person name="Shao J."/>
            <person name="Firmansyah A.P."/>
            <person name="Susilo A.W."/>
            <person name="Rosmana A."/>
            <person name="McMahon P."/>
            <person name="Junaid M."/>
            <person name="Guest D."/>
            <person name="Kheng T.Y."/>
            <person name="Meinhardt L.W."/>
            <person name="Bailey B.A."/>
        </authorList>
    </citation>
    <scope>NUCLEOTIDE SEQUENCE [LARGE SCALE GENOMIC DNA]</scope>
    <source>
        <strain evidence="18 19">CT2</strain>
    </source>
</reference>
<dbReference type="FunFam" id="3.30.70.270:FF:000020">
    <property type="entry name" value="Transposon Tf2-6 polyprotein-like Protein"/>
    <property type="match status" value="1"/>
</dbReference>
<keyword evidence="2" id="KW-0808">Transferase</keyword>
<gene>
    <name evidence="18" type="ORF">CTheo_8732</name>
</gene>
<organism evidence="18 19">
    <name type="scientific">Ceratobasidium theobromae</name>
    <dbReference type="NCBI Taxonomy" id="1582974"/>
    <lineage>
        <taxon>Eukaryota</taxon>
        <taxon>Fungi</taxon>
        <taxon>Dikarya</taxon>
        <taxon>Basidiomycota</taxon>
        <taxon>Agaricomycotina</taxon>
        <taxon>Agaricomycetes</taxon>
        <taxon>Cantharellales</taxon>
        <taxon>Ceratobasidiaceae</taxon>
        <taxon>Ceratobasidium</taxon>
    </lineage>
</organism>
<dbReference type="SUPFAM" id="SSF56672">
    <property type="entry name" value="DNA/RNA polymerases"/>
    <property type="match status" value="1"/>
</dbReference>
<dbReference type="Gene3D" id="3.30.420.10">
    <property type="entry name" value="Ribonuclease H-like superfamily/Ribonuclease H"/>
    <property type="match status" value="1"/>
</dbReference>
<dbReference type="Gene3D" id="3.10.20.370">
    <property type="match status" value="1"/>
</dbReference>
<dbReference type="InterPro" id="IPR012337">
    <property type="entry name" value="RNaseH-like_sf"/>
</dbReference>
<evidence type="ECO:0000256" key="4">
    <source>
        <dbReference type="ARBA" id="ARBA00022722"/>
    </source>
</evidence>
<dbReference type="Pfam" id="PF00078">
    <property type="entry name" value="RVT_1"/>
    <property type="match status" value="1"/>
</dbReference>
<dbReference type="InterPro" id="IPR041373">
    <property type="entry name" value="RT_RNaseH"/>
</dbReference>
<dbReference type="FunFam" id="3.10.20.370:FF:000001">
    <property type="entry name" value="Retrovirus-related Pol polyprotein from transposon 17.6-like protein"/>
    <property type="match status" value="1"/>
</dbReference>
<evidence type="ECO:0000256" key="9">
    <source>
        <dbReference type="ARBA" id="ARBA00022842"/>
    </source>
</evidence>
<protein>
    <submittedName>
        <fullName evidence="18">Retrotransposable element Tf2</fullName>
    </submittedName>
</protein>
<keyword evidence="5" id="KW-0479">Metal-binding</keyword>
<dbReference type="InterPro" id="IPR036397">
    <property type="entry name" value="RNaseH_sf"/>
</dbReference>
<keyword evidence="13" id="KW-0238">DNA-binding</keyword>
<feature type="compositionally biased region" description="Gly residues" evidence="15">
    <location>
        <begin position="1042"/>
        <end position="1056"/>
    </location>
</feature>
<keyword evidence="1" id="KW-0645">Protease</keyword>
<keyword evidence="10" id="KW-0229">DNA integration</keyword>
<evidence type="ECO:0000256" key="5">
    <source>
        <dbReference type="ARBA" id="ARBA00022723"/>
    </source>
</evidence>
<dbReference type="SUPFAM" id="SSF53098">
    <property type="entry name" value="Ribonuclease H-like"/>
    <property type="match status" value="1"/>
</dbReference>
<keyword evidence="6" id="KW-0064">Aspartyl protease</keyword>
<keyword evidence="11" id="KW-0695">RNA-directed DNA polymerase</keyword>
<dbReference type="InterPro" id="IPR043128">
    <property type="entry name" value="Rev_trsase/Diguanyl_cyclase"/>
</dbReference>
<dbReference type="CDD" id="cd09274">
    <property type="entry name" value="RNase_HI_RT_Ty3"/>
    <property type="match status" value="1"/>
</dbReference>
<accession>A0A5N5Q8S8</accession>
<evidence type="ECO:0000256" key="1">
    <source>
        <dbReference type="ARBA" id="ARBA00022670"/>
    </source>
</evidence>
<dbReference type="FunFam" id="3.30.70.270:FF:000003">
    <property type="entry name" value="Transposon Ty3-G Gag-Pol polyprotein"/>
    <property type="match status" value="1"/>
</dbReference>
<feature type="domain" description="Reverse transcriptase" evidence="17">
    <location>
        <begin position="1"/>
        <end position="262"/>
    </location>
</feature>
<dbReference type="Pfam" id="PF24626">
    <property type="entry name" value="SH3_Tf2-1"/>
    <property type="match status" value="1"/>
</dbReference>
<evidence type="ECO:0000259" key="16">
    <source>
        <dbReference type="PROSITE" id="PS50013"/>
    </source>
</evidence>
<dbReference type="PANTHER" id="PTHR37984">
    <property type="entry name" value="PROTEIN CBG26694"/>
    <property type="match status" value="1"/>
</dbReference>
<dbReference type="GO" id="GO:0006310">
    <property type="term" value="P:DNA recombination"/>
    <property type="evidence" value="ECO:0007669"/>
    <property type="project" value="UniProtKB-KW"/>
</dbReference>
<dbReference type="EMBL" id="SSOP01000749">
    <property type="protein sequence ID" value="KAB5587826.1"/>
    <property type="molecule type" value="Genomic_DNA"/>
</dbReference>
<dbReference type="FunFam" id="1.10.340.70:FF:000001">
    <property type="entry name" value="Retrovirus-related Pol polyprotein from transposon gypsy-like Protein"/>
    <property type="match status" value="1"/>
</dbReference>
<dbReference type="Gene3D" id="3.10.10.10">
    <property type="entry name" value="HIV Type 1 Reverse Transcriptase, subunit A, domain 1"/>
    <property type="match status" value="2"/>
</dbReference>
<dbReference type="InterPro" id="IPR041588">
    <property type="entry name" value="Integrase_H2C2"/>
</dbReference>
<evidence type="ECO:0000313" key="19">
    <source>
        <dbReference type="Proteomes" id="UP000383932"/>
    </source>
</evidence>
<dbReference type="Pfam" id="PF17921">
    <property type="entry name" value="Integrase_H2C2"/>
    <property type="match status" value="1"/>
</dbReference>
<dbReference type="InterPro" id="IPR043502">
    <property type="entry name" value="DNA/RNA_pol_sf"/>
</dbReference>
<keyword evidence="14" id="KW-0233">DNA recombination</keyword>
<sequence length="1056" mass="120764">MPLGETNVILGMQWLKKAEPVILWNPFEIQWDLEEGKLGTLPQEISDFEDVFLEEAFKELPPHRPYDCQINLREDQALPRPAKIYPMSPKELKACQEYIQAELADRKIQKSNSPIAAPAFFVPKADGTLRLVIDYRKLNDVTISDQFPIPRQDDLIEKIREGDEWKTAFRTKEGLYEYKVMPFGLKNGPATFQQFMNELFADLLDVYVVVYLDDILIFSNTREEHMGHLREVLRRLREAHLFCKETKCHFFVEEVVYIGIVISPEGVSMEKEKIKAITEWKTPKSVKEVQAFLGFANFYQCFVKDFSRLSKPLTRLTQKEAPWVWGEEEQLGFDWIKEEICKDLVLRHPDEKKAYFLETDASGVAMGAILSQRQEDGYLHPIAFLSKSFNSAQCNYDTHDKELCAIIVALESWKYLLEGTDDPITIYTDHRNLEYWAKSSKFNRRHARWYQTLASFNFQIVYRPGKLSSKPDILSRRSDHLGIEPPTQTMIDPKRFLGFKGVVEEDVVTWIEEAQAEEPGLEEVISMTRKKDTLPISVRKGLKDYEWTEGILYYKGRMVIPEDQELRNALLWQHHDHPLAGHQGQARTLENLGRQFWWANMKAEVNRYVASCPTCQHTKGQKIQTPLKPLEVPKRPWEYITYDMIVKLPRSEGNDSILVVVDRFSKMAHFLPCREAMTAEQLARLFVQIFEGVVPSSADRTALQYSVPSTDRRTIGKGEPVAGRLSQDVLQLSTKRLDSLATAGGIQGQAEAKGALEFNRAEEEEVQEFMEGEKVLLLATNVKGDRESKKLDDKRLGPFLVKKRISSHAYELELPGSMKIHPVFHVGLLSRWKEDSTFDRPKYKPRPIVTREGEEVQVVDRILDWWIDEEDNNQLRYRVRWEGEGKEGDTWERAEKMATLKPIMRKFLKENPTAPKPANWETKQIKRGSKIRYNLISLPDSQSPRSQTELLPPSLLPALITATKPTDSKNVQHPVLHPNRDTYLLGELHAEQDGTASKSKGPSAGREGNARGKVPPRSHEKGAGVLWGPAGKPLAPSENGVHGVGGRAGGGVGPVK</sequence>
<dbReference type="InterPro" id="IPR000953">
    <property type="entry name" value="Chromo/chromo_shadow_dom"/>
</dbReference>
<evidence type="ECO:0000256" key="6">
    <source>
        <dbReference type="ARBA" id="ARBA00022750"/>
    </source>
</evidence>
<dbReference type="InterPro" id="IPR000477">
    <property type="entry name" value="RT_dom"/>
</dbReference>
<evidence type="ECO:0000259" key="17">
    <source>
        <dbReference type="PROSITE" id="PS50878"/>
    </source>
</evidence>
<dbReference type="SUPFAM" id="SSF54160">
    <property type="entry name" value="Chromo domain-like"/>
    <property type="match status" value="1"/>
</dbReference>
<dbReference type="Gene3D" id="1.10.340.70">
    <property type="match status" value="1"/>
</dbReference>
<keyword evidence="19" id="KW-1185">Reference proteome</keyword>
<evidence type="ECO:0000256" key="12">
    <source>
        <dbReference type="ARBA" id="ARBA00022932"/>
    </source>
</evidence>
<feature type="region of interest" description="Disordered" evidence="15">
    <location>
        <begin position="993"/>
        <end position="1056"/>
    </location>
</feature>
<keyword evidence="7" id="KW-0255">Endonuclease</keyword>
<dbReference type="GO" id="GO:0046872">
    <property type="term" value="F:metal ion binding"/>
    <property type="evidence" value="ECO:0007669"/>
    <property type="project" value="UniProtKB-KW"/>
</dbReference>
<dbReference type="Pfam" id="PF17917">
    <property type="entry name" value="RT_RNaseH"/>
    <property type="match status" value="1"/>
</dbReference>
<dbReference type="Gene3D" id="2.40.50.40">
    <property type="match status" value="1"/>
</dbReference>
<evidence type="ECO:0000256" key="10">
    <source>
        <dbReference type="ARBA" id="ARBA00022908"/>
    </source>
</evidence>
<dbReference type="PANTHER" id="PTHR37984:SF5">
    <property type="entry name" value="PROTEIN NYNRIN-LIKE"/>
    <property type="match status" value="1"/>
</dbReference>
<dbReference type="GO" id="GO:0006338">
    <property type="term" value="P:chromatin remodeling"/>
    <property type="evidence" value="ECO:0007669"/>
    <property type="project" value="UniProtKB-ARBA"/>
</dbReference>
<dbReference type="InterPro" id="IPR056924">
    <property type="entry name" value="SH3_Tf2-1"/>
</dbReference>
<proteinExistence type="predicted"/>
<dbReference type="OrthoDB" id="3341476at2759"/>
<dbReference type="AlphaFoldDB" id="A0A5N5Q8S8"/>
<dbReference type="Proteomes" id="UP000383932">
    <property type="component" value="Unassembled WGS sequence"/>
</dbReference>
<dbReference type="GO" id="GO:0006508">
    <property type="term" value="P:proteolysis"/>
    <property type="evidence" value="ECO:0007669"/>
    <property type="project" value="UniProtKB-KW"/>
</dbReference>
<evidence type="ECO:0000256" key="8">
    <source>
        <dbReference type="ARBA" id="ARBA00022801"/>
    </source>
</evidence>
<evidence type="ECO:0000256" key="14">
    <source>
        <dbReference type="ARBA" id="ARBA00023172"/>
    </source>
</evidence>
<name>A0A5N5Q8S8_9AGAM</name>
<dbReference type="GO" id="GO:0004190">
    <property type="term" value="F:aspartic-type endopeptidase activity"/>
    <property type="evidence" value="ECO:0007669"/>
    <property type="project" value="UniProtKB-KW"/>
</dbReference>
<keyword evidence="9" id="KW-0460">Magnesium</keyword>
<dbReference type="InterPro" id="IPR050951">
    <property type="entry name" value="Retrovirus_Pol_polyprotein"/>
</dbReference>
<evidence type="ECO:0000256" key="2">
    <source>
        <dbReference type="ARBA" id="ARBA00022679"/>
    </source>
</evidence>
<dbReference type="GO" id="GO:0003964">
    <property type="term" value="F:RNA-directed DNA polymerase activity"/>
    <property type="evidence" value="ECO:0007669"/>
    <property type="project" value="UniProtKB-KW"/>
</dbReference>
<dbReference type="InterPro" id="IPR016197">
    <property type="entry name" value="Chromo-like_dom_sf"/>
</dbReference>
<evidence type="ECO:0000256" key="13">
    <source>
        <dbReference type="ARBA" id="ARBA00023125"/>
    </source>
</evidence>